<dbReference type="PANTHER" id="PTHR34145">
    <property type="entry name" value="OS02G0105600 PROTEIN"/>
    <property type="match status" value="1"/>
</dbReference>
<dbReference type="Pfam" id="PF08387">
    <property type="entry name" value="FBD"/>
    <property type="match status" value="1"/>
</dbReference>
<feature type="domain" description="F-box" evidence="1">
    <location>
        <begin position="39"/>
        <end position="75"/>
    </location>
</feature>
<name>A0AAV1BZT6_OLDCO</name>
<dbReference type="InterPro" id="IPR006566">
    <property type="entry name" value="FBD"/>
</dbReference>
<dbReference type="Proteomes" id="UP001161247">
    <property type="component" value="Chromosome 1"/>
</dbReference>
<dbReference type="InterPro" id="IPR036047">
    <property type="entry name" value="F-box-like_dom_sf"/>
</dbReference>
<protein>
    <submittedName>
        <fullName evidence="2">OLC1v1023371C1</fullName>
    </submittedName>
</protein>
<dbReference type="InterPro" id="IPR053772">
    <property type="entry name" value="At1g61320/At1g61330-like"/>
</dbReference>
<evidence type="ECO:0000259" key="1">
    <source>
        <dbReference type="PROSITE" id="PS50181"/>
    </source>
</evidence>
<dbReference type="Pfam" id="PF24758">
    <property type="entry name" value="LRR_At5g56370"/>
    <property type="match status" value="1"/>
</dbReference>
<dbReference type="SUPFAM" id="SSF81383">
    <property type="entry name" value="F-box domain"/>
    <property type="match status" value="1"/>
</dbReference>
<dbReference type="PANTHER" id="PTHR34145:SF28">
    <property type="entry name" value="F-BOX DOMAIN-CONTAINING PROTEIN"/>
    <property type="match status" value="1"/>
</dbReference>
<dbReference type="Gene3D" id="3.80.10.10">
    <property type="entry name" value="Ribonuclease Inhibitor"/>
    <property type="match status" value="1"/>
</dbReference>
<proteinExistence type="predicted"/>
<dbReference type="SMART" id="SM00579">
    <property type="entry name" value="FBD"/>
    <property type="match status" value="1"/>
</dbReference>
<dbReference type="SMART" id="SM00256">
    <property type="entry name" value="FBOX"/>
    <property type="match status" value="1"/>
</dbReference>
<accession>A0AAV1BZT6</accession>
<dbReference type="EMBL" id="OX459118">
    <property type="protein sequence ID" value="CAI9088916.1"/>
    <property type="molecule type" value="Genomic_DNA"/>
</dbReference>
<gene>
    <name evidence="2" type="ORF">OLC1_LOCUS1374</name>
</gene>
<dbReference type="Pfam" id="PF00646">
    <property type="entry name" value="F-box"/>
    <property type="match status" value="1"/>
</dbReference>
<organism evidence="2 3">
    <name type="scientific">Oldenlandia corymbosa var. corymbosa</name>
    <dbReference type="NCBI Taxonomy" id="529605"/>
    <lineage>
        <taxon>Eukaryota</taxon>
        <taxon>Viridiplantae</taxon>
        <taxon>Streptophyta</taxon>
        <taxon>Embryophyta</taxon>
        <taxon>Tracheophyta</taxon>
        <taxon>Spermatophyta</taxon>
        <taxon>Magnoliopsida</taxon>
        <taxon>eudicotyledons</taxon>
        <taxon>Gunneridae</taxon>
        <taxon>Pentapetalae</taxon>
        <taxon>asterids</taxon>
        <taxon>lamiids</taxon>
        <taxon>Gentianales</taxon>
        <taxon>Rubiaceae</taxon>
        <taxon>Rubioideae</taxon>
        <taxon>Spermacoceae</taxon>
        <taxon>Hedyotis-Oldenlandia complex</taxon>
        <taxon>Oldenlandia</taxon>
    </lineage>
</organism>
<dbReference type="SUPFAM" id="SSF52058">
    <property type="entry name" value="L domain-like"/>
    <property type="match status" value="1"/>
</dbReference>
<sequence length="451" mass="51608">MKLTSDDDNNNNNNEFLMTALSMEAAAAAEFQEEKKEEEDRISDLPDSILSSIISLLPLKEALKSSLVSKRWRSLWRHLTRLGIDDSACMPAACSREERIRQLSGVIQSQRNSFIACCEIYFTRDESLGITNEKKSWIEFLKDEKKLEKLVVQLEIHSLPPEALLSLWPVGFFNGSNLREVEILRDGIPDANPFAGCENLRKLKFNSVRISHRVLAEVVKSCVNLEDLKLVRCLGLARVGIQHEKIKCVGIEGLRLKRLRLVSESLRVLSVSSFSIQSHDLRCPNLVVLNAHKCNSADFIDRFIGLLGSDHFSQGYCWKIKTLRSNFNLANWYDLLSLRFIFRAWACLQRLYIVNKGYEGEPYHTLPYPQSFWEGESTEIMVHHLKVVQIESFTCGEKEMQFVTHLVKNAEVLEELIIRFDHPRVAGIASAKRELLSLPRGSENVKIKFEV</sequence>
<evidence type="ECO:0000313" key="3">
    <source>
        <dbReference type="Proteomes" id="UP001161247"/>
    </source>
</evidence>
<evidence type="ECO:0000313" key="2">
    <source>
        <dbReference type="EMBL" id="CAI9088916.1"/>
    </source>
</evidence>
<dbReference type="AlphaFoldDB" id="A0AAV1BZT6"/>
<dbReference type="InterPro" id="IPR032675">
    <property type="entry name" value="LRR_dom_sf"/>
</dbReference>
<dbReference type="InterPro" id="IPR001810">
    <property type="entry name" value="F-box_dom"/>
</dbReference>
<dbReference type="Gene3D" id="1.20.1280.50">
    <property type="match status" value="1"/>
</dbReference>
<reference evidence="2" key="1">
    <citation type="submission" date="2023-03" db="EMBL/GenBank/DDBJ databases">
        <authorList>
            <person name="Julca I."/>
        </authorList>
    </citation>
    <scope>NUCLEOTIDE SEQUENCE</scope>
</reference>
<dbReference type="PROSITE" id="PS50181">
    <property type="entry name" value="FBOX"/>
    <property type="match status" value="1"/>
</dbReference>
<dbReference type="InterPro" id="IPR055411">
    <property type="entry name" value="LRR_FXL15/At3g58940/PEG3-like"/>
</dbReference>
<keyword evidence="3" id="KW-1185">Reference proteome</keyword>